<dbReference type="Gene3D" id="1.20.1250.20">
    <property type="entry name" value="MFS general substrate transporter like domains"/>
    <property type="match status" value="2"/>
</dbReference>
<dbReference type="RefSeq" id="WP_035013242.1">
    <property type="nucleotide sequence ID" value="NZ_ARZY01000004.1"/>
</dbReference>
<dbReference type="PROSITE" id="PS50850">
    <property type="entry name" value="MFS"/>
    <property type="match status" value="1"/>
</dbReference>
<feature type="transmembrane region" description="Helical" evidence="6">
    <location>
        <begin position="75"/>
        <end position="94"/>
    </location>
</feature>
<evidence type="ECO:0000313" key="8">
    <source>
        <dbReference type="EMBL" id="EWH11529.1"/>
    </source>
</evidence>
<dbReference type="OrthoDB" id="9781156at2"/>
<evidence type="ECO:0000256" key="5">
    <source>
        <dbReference type="ARBA" id="ARBA00038514"/>
    </source>
</evidence>
<dbReference type="AlphaFoldDB" id="W7QF59"/>
<dbReference type="PANTHER" id="PTHR11662:SF285">
    <property type="entry name" value="HEXURONATE TRANSPORTER"/>
    <property type="match status" value="1"/>
</dbReference>
<dbReference type="PANTHER" id="PTHR11662">
    <property type="entry name" value="SOLUTE CARRIER FAMILY 17"/>
    <property type="match status" value="1"/>
</dbReference>
<evidence type="ECO:0000256" key="6">
    <source>
        <dbReference type="SAM" id="Phobius"/>
    </source>
</evidence>
<keyword evidence="3 6" id="KW-1133">Transmembrane helix</keyword>
<dbReference type="CDD" id="cd17319">
    <property type="entry name" value="MFS_ExuT_GudP_like"/>
    <property type="match status" value="1"/>
</dbReference>
<dbReference type="STRING" id="1328313.DS2_03435"/>
<feature type="transmembrane region" description="Helical" evidence="6">
    <location>
        <begin position="307"/>
        <end position="325"/>
    </location>
</feature>
<dbReference type="Proteomes" id="UP000019276">
    <property type="component" value="Unassembled WGS sequence"/>
</dbReference>
<comment type="caution">
    <text evidence="8">The sequence shown here is derived from an EMBL/GenBank/DDBJ whole genome shotgun (WGS) entry which is preliminary data.</text>
</comment>
<evidence type="ECO:0000256" key="3">
    <source>
        <dbReference type="ARBA" id="ARBA00022989"/>
    </source>
</evidence>
<dbReference type="EMBL" id="ARZY01000004">
    <property type="protein sequence ID" value="EWH11529.1"/>
    <property type="molecule type" value="Genomic_DNA"/>
</dbReference>
<dbReference type="GO" id="GO:0015134">
    <property type="term" value="F:hexuronate transmembrane transporter activity"/>
    <property type="evidence" value="ECO:0007669"/>
    <property type="project" value="TreeGrafter"/>
</dbReference>
<dbReference type="PIRSF" id="PIRSF002808">
    <property type="entry name" value="Hexose_phosphate_transp"/>
    <property type="match status" value="1"/>
</dbReference>
<evidence type="ECO:0000256" key="1">
    <source>
        <dbReference type="ARBA" id="ARBA00004141"/>
    </source>
</evidence>
<sequence>MFINRLRWAVIALIALATVINYIDRSALAVMWPSIAEDVGLDKSDYANIMTVFMISYAIGQGVFGGLFDKLGARIGFTLSIGVWSIATILHGIATTVTSFSIFRFLLGFSEAGNWPGATKVNAEWFPVKERALAQGIFNAGASIGSIIAPPLIAALYAFIGWEATFFVIGGVGLFWLIPWLYLYKGTPSESPLIAEAERQYILQGQQAERDAAGAEEEYVPSYRQLLSHKQAWSVIAARFFVDPVWWLFVAWLPLYLNERFGFDVKQIGAFSWVPYVGAMVGALLGGYLSGRLIGNGWSVNRARRTVIGFGCAFMLPALLATIYADTPTMAVTLIAFILFGFQVVIGNIQTLPSDYFSGKTVGSLAGLSGSSAVLSVIVVTQLVPVLSAGGNYSVVFGLAATFVPLCFISVLLGGKIKRVAKKGAK</sequence>
<dbReference type="InterPro" id="IPR020846">
    <property type="entry name" value="MFS_dom"/>
</dbReference>
<feature type="transmembrane region" description="Helical" evidence="6">
    <location>
        <begin position="361"/>
        <end position="387"/>
    </location>
</feature>
<dbReference type="GO" id="GO:0016020">
    <property type="term" value="C:membrane"/>
    <property type="evidence" value="ECO:0007669"/>
    <property type="project" value="UniProtKB-SubCell"/>
</dbReference>
<feature type="domain" description="Major facilitator superfamily (MFS) profile" evidence="7">
    <location>
        <begin position="10"/>
        <end position="419"/>
    </location>
</feature>
<dbReference type="Pfam" id="PF07690">
    <property type="entry name" value="MFS_1"/>
    <property type="match status" value="1"/>
</dbReference>
<organism evidence="8 9">
    <name type="scientific">Catenovulum agarivorans DS-2</name>
    <dbReference type="NCBI Taxonomy" id="1328313"/>
    <lineage>
        <taxon>Bacteria</taxon>
        <taxon>Pseudomonadati</taxon>
        <taxon>Pseudomonadota</taxon>
        <taxon>Gammaproteobacteria</taxon>
        <taxon>Alteromonadales</taxon>
        <taxon>Alteromonadaceae</taxon>
        <taxon>Catenovulum</taxon>
    </lineage>
</organism>
<name>W7QF59_9ALTE</name>
<evidence type="ECO:0000313" key="9">
    <source>
        <dbReference type="Proteomes" id="UP000019276"/>
    </source>
</evidence>
<feature type="transmembrane region" description="Helical" evidence="6">
    <location>
        <begin position="273"/>
        <end position="295"/>
    </location>
</feature>
<feature type="transmembrane region" description="Helical" evidence="6">
    <location>
        <begin position="393"/>
        <end position="413"/>
    </location>
</feature>
<proteinExistence type="inferred from homology"/>
<accession>W7QF59</accession>
<reference evidence="8 9" key="1">
    <citation type="journal article" date="2014" name="Genome Announc.">
        <title>Draft Genome Sequence of the Agar-Degrading Bacterium Catenovulum sp. Strain DS-2, Isolated from Intestines of Haliotis diversicolor.</title>
        <authorList>
            <person name="Shan D."/>
            <person name="Li X."/>
            <person name="Gu Z."/>
            <person name="Wei G."/>
            <person name="Gao Z."/>
            <person name="Shao Z."/>
        </authorList>
    </citation>
    <scope>NUCLEOTIDE SEQUENCE [LARGE SCALE GENOMIC DNA]</scope>
    <source>
        <strain evidence="8 9">DS-2</strain>
    </source>
</reference>
<keyword evidence="9" id="KW-1185">Reference proteome</keyword>
<dbReference type="InterPro" id="IPR050382">
    <property type="entry name" value="MFS_Na/Anion_cotransporter"/>
</dbReference>
<feature type="transmembrane region" description="Helical" evidence="6">
    <location>
        <begin position="232"/>
        <end position="253"/>
    </location>
</feature>
<dbReference type="InterPro" id="IPR011701">
    <property type="entry name" value="MFS"/>
</dbReference>
<comment type="subcellular location">
    <subcellularLocation>
        <location evidence="1">Membrane</location>
        <topology evidence="1">Multi-pass membrane protein</topology>
    </subcellularLocation>
</comment>
<dbReference type="InterPro" id="IPR000849">
    <property type="entry name" value="Sugar_P_transporter"/>
</dbReference>
<feature type="transmembrane region" description="Helical" evidence="6">
    <location>
        <begin position="331"/>
        <end position="349"/>
    </location>
</feature>
<dbReference type="InterPro" id="IPR036259">
    <property type="entry name" value="MFS_trans_sf"/>
</dbReference>
<protein>
    <submittedName>
        <fullName evidence="8">Major facilitator transporter</fullName>
    </submittedName>
</protein>
<feature type="transmembrane region" description="Helical" evidence="6">
    <location>
        <begin position="166"/>
        <end position="184"/>
    </location>
</feature>
<dbReference type="SUPFAM" id="SSF103473">
    <property type="entry name" value="MFS general substrate transporter"/>
    <property type="match status" value="1"/>
</dbReference>
<evidence type="ECO:0000256" key="4">
    <source>
        <dbReference type="ARBA" id="ARBA00023136"/>
    </source>
</evidence>
<comment type="similarity">
    <text evidence="5">Belongs to the major facilitator superfamily. Phthalate permease family.</text>
</comment>
<evidence type="ECO:0000259" key="7">
    <source>
        <dbReference type="PROSITE" id="PS50850"/>
    </source>
</evidence>
<keyword evidence="4 6" id="KW-0472">Membrane</keyword>
<dbReference type="PATRIC" id="fig|1328313.3.peg.712"/>
<dbReference type="eggNOG" id="COG2271">
    <property type="taxonomic scope" value="Bacteria"/>
</dbReference>
<keyword evidence="2 6" id="KW-0812">Transmembrane</keyword>
<gene>
    <name evidence="8" type="ORF">DS2_03435</name>
</gene>
<feature type="transmembrane region" description="Helical" evidence="6">
    <location>
        <begin position="46"/>
        <end position="68"/>
    </location>
</feature>
<evidence type="ECO:0000256" key="2">
    <source>
        <dbReference type="ARBA" id="ARBA00022692"/>
    </source>
</evidence>